<comment type="PTM">
    <text evidence="6">Binds 1 heme c group covalently per subunit.</text>
</comment>
<dbReference type="STRING" id="192814.GCA_900166575_03352"/>
<keyword evidence="5 7" id="KW-0408">Iron</keyword>
<dbReference type="PROSITE" id="PS51007">
    <property type="entry name" value="CYTC"/>
    <property type="match status" value="1"/>
</dbReference>
<dbReference type="InterPro" id="IPR012218">
    <property type="entry name" value="Cyt_c_BACSU-c550-type"/>
</dbReference>
<feature type="binding site" description="covalent" evidence="6">
    <location>
        <position position="86"/>
    </location>
    <ligand>
        <name>heme c</name>
        <dbReference type="ChEBI" id="CHEBI:61717"/>
    </ligand>
</feature>
<keyword evidence="12" id="KW-1185">Reference proteome</keyword>
<proteinExistence type="predicted"/>
<dbReference type="InterPro" id="IPR036909">
    <property type="entry name" value="Cyt_c-like_dom_sf"/>
</dbReference>
<dbReference type="RefSeq" id="WP_135327996.1">
    <property type="nucleotide sequence ID" value="NZ_SRJC01000003.1"/>
</dbReference>
<dbReference type="PIRSF" id="PIRSF000025">
    <property type="entry name" value="Cytc_Bsub_c550"/>
    <property type="match status" value="1"/>
</dbReference>
<name>A0A4Z0GZY9_9BACI</name>
<evidence type="ECO:0000256" key="2">
    <source>
        <dbReference type="ARBA" id="ARBA00022617"/>
    </source>
</evidence>
<evidence type="ECO:0000256" key="7">
    <source>
        <dbReference type="PIRSR" id="PIRSR000025-2"/>
    </source>
</evidence>
<feature type="binding site" description="axial binding residue" evidence="7">
    <location>
        <position position="87"/>
    </location>
    <ligand>
        <name>heme c</name>
        <dbReference type="ChEBI" id="CHEBI:61717"/>
    </ligand>
    <ligandPart>
        <name>Fe</name>
        <dbReference type="ChEBI" id="CHEBI:18248"/>
    </ligandPart>
</feature>
<dbReference type="GO" id="GO:0020037">
    <property type="term" value="F:heme binding"/>
    <property type="evidence" value="ECO:0007669"/>
    <property type="project" value="InterPro"/>
</dbReference>
<feature type="compositionally biased region" description="Acidic residues" evidence="8">
    <location>
        <begin position="36"/>
        <end position="74"/>
    </location>
</feature>
<feature type="signal peptide" evidence="9">
    <location>
        <begin position="1"/>
        <end position="20"/>
    </location>
</feature>
<organism evidence="11 12">
    <name type="scientific">Halobacillus salinus</name>
    <dbReference type="NCBI Taxonomy" id="192814"/>
    <lineage>
        <taxon>Bacteria</taxon>
        <taxon>Bacillati</taxon>
        <taxon>Bacillota</taxon>
        <taxon>Bacilli</taxon>
        <taxon>Bacillales</taxon>
        <taxon>Bacillaceae</taxon>
        <taxon>Halobacillus</taxon>
    </lineage>
</organism>
<dbReference type="EMBL" id="SRJC01000003">
    <property type="protein sequence ID" value="TGB02353.1"/>
    <property type="molecule type" value="Genomic_DNA"/>
</dbReference>
<dbReference type="PANTHER" id="PTHR37823:SF4">
    <property type="entry name" value="MENAQUINOL-CYTOCHROME C REDUCTASE CYTOCHROME B_C SUBUNIT"/>
    <property type="match status" value="1"/>
</dbReference>
<feature type="region of interest" description="Disordered" evidence="8">
    <location>
        <begin position="22"/>
        <end position="75"/>
    </location>
</feature>
<keyword evidence="9" id="KW-0732">Signal</keyword>
<keyword evidence="1" id="KW-0813">Transport</keyword>
<evidence type="ECO:0000256" key="9">
    <source>
        <dbReference type="SAM" id="SignalP"/>
    </source>
</evidence>
<keyword evidence="2 6" id="KW-0349">Heme</keyword>
<gene>
    <name evidence="11" type="ORF">E4663_13495</name>
</gene>
<reference evidence="11 12" key="1">
    <citation type="journal article" date="2003" name="Int. J. Syst. Evol. Microbiol.">
        <title>Halobacillus salinus sp. nov., isolated from a salt lake on the coast of the East Sea in Korea.</title>
        <authorList>
            <person name="Yoon J.H."/>
            <person name="Kang K.H."/>
            <person name="Park Y.H."/>
        </authorList>
    </citation>
    <scope>NUCLEOTIDE SEQUENCE [LARGE SCALE GENOMIC DNA]</scope>
    <source>
        <strain evidence="11 12">HSL-3</strain>
    </source>
</reference>
<dbReference type="PANTHER" id="PTHR37823">
    <property type="entry name" value="CYTOCHROME C-553-LIKE"/>
    <property type="match status" value="1"/>
</dbReference>
<evidence type="ECO:0000256" key="5">
    <source>
        <dbReference type="ARBA" id="ARBA00023004"/>
    </source>
</evidence>
<dbReference type="GO" id="GO:0005506">
    <property type="term" value="F:iron ion binding"/>
    <property type="evidence" value="ECO:0007669"/>
    <property type="project" value="InterPro"/>
</dbReference>
<evidence type="ECO:0000256" key="1">
    <source>
        <dbReference type="ARBA" id="ARBA00022448"/>
    </source>
</evidence>
<evidence type="ECO:0000256" key="6">
    <source>
        <dbReference type="PIRSR" id="PIRSR000025-1"/>
    </source>
</evidence>
<keyword evidence="4" id="KW-0249">Electron transport</keyword>
<evidence type="ECO:0000256" key="3">
    <source>
        <dbReference type="ARBA" id="ARBA00022723"/>
    </source>
</evidence>
<evidence type="ECO:0000313" key="11">
    <source>
        <dbReference type="EMBL" id="TGB02353.1"/>
    </source>
</evidence>
<evidence type="ECO:0000256" key="4">
    <source>
        <dbReference type="ARBA" id="ARBA00022982"/>
    </source>
</evidence>
<sequence>MKKWLTSVFFVLILVLGACGGGGNEEEPSDGGTTDENTEQDSGDSMDEGTDEGMEEGSEDSSGEEGGDMVDAEAAESVFQNNCASCHGGDLGGGVGPSLQEVGSKYSADEIVDIIKNGKGQMPKQGAVSDDDAQLVASWLETMK</sequence>
<dbReference type="Gene3D" id="1.10.760.10">
    <property type="entry name" value="Cytochrome c-like domain"/>
    <property type="match status" value="1"/>
</dbReference>
<accession>A0A4Z0GZY9</accession>
<evidence type="ECO:0000259" key="10">
    <source>
        <dbReference type="PROSITE" id="PS51007"/>
    </source>
</evidence>
<feature type="binding site" description="axial binding residue" evidence="7">
    <location>
        <position position="122"/>
    </location>
    <ligand>
        <name>heme c</name>
        <dbReference type="ChEBI" id="CHEBI:61717"/>
    </ligand>
    <ligandPart>
        <name>Fe</name>
        <dbReference type="ChEBI" id="CHEBI:18248"/>
    </ligandPart>
</feature>
<feature type="domain" description="Cytochrome c" evidence="10">
    <location>
        <begin position="70"/>
        <end position="144"/>
    </location>
</feature>
<feature type="binding site" description="covalent" evidence="6">
    <location>
        <position position="83"/>
    </location>
    <ligand>
        <name>heme c</name>
        <dbReference type="ChEBI" id="CHEBI:61717"/>
    </ligand>
</feature>
<dbReference type="GO" id="GO:0009055">
    <property type="term" value="F:electron transfer activity"/>
    <property type="evidence" value="ECO:0007669"/>
    <property type="project" value="InterPro"/>
</dbReference>
<protein>
    <submittedName>
        <fullName evidence="11">C-type cytochrome</fullName>
    </submittedName>
</protein>
<evidence type="ECO:0000256" key="8">
    <source>
        <dbReference type="SAM" id="MobiDB-lite"/>
    </source>
</evidence>
<dbReference type="Pfam" id="PF13442">
    <property type="entry name" value="Cytochrome_CBB3"/>
    <property type="match status" value="1"/>
</dbReference>
<dbReference type="PROSITE" id="PS51257">
    <property type="entry name" value="PROKAR_LIPOPROTEIN"/>
    <property type="match status" value="1"/>
</dbReference>
<dbReference type="GO" id="GO:0016020">
    <property type="term" value="C:membrane"/>
    <property type="evidence" value="ECO:0007669"/>
    <property type="project" value="InterPro"/>
</dbReference>
<evidence type="ECO:0000313" key="12">
    <source>
        <dbReference type="Proteomes" id="UP000297982"/>
    </source>
</evidence>
<comment type="caution">
    <text evidence="11">The sequence shown here is derived from an EMBL/GenBank/DDBJ whole genome shotgun (WGS) entry which is preliminary data.</text>
</comment>
<feature type="chain" id="PRO_5038444344" evidence="9">
    <location>
        <begin position="21"/>
        <end position="144"/>
    </location>
</feature>
<dbReference type="AlphaFoldDB" id="A0A4Z0GZY9"/>
<dbReference type="InterPro" id="IPR051811">
    <property type="entry name" value="Cytochrome_c550/c551-like"/>
</dbReference>
<dbReference type="Proteomes" id="UP000297982">
    <property type="component" value="Unassembled WGS sequence"/>
</dbReference>
<keyword evidence="3 7" id="KW-0479">Metal-binding</keyword>
<dbReference type="SUPFAM" id="SSF46626">
    <property type="entry name" value="Cytochrome c"/>
    <property type="match status" value="1"/>
</dbReference>
<dbReference type="InterPro" id="IPR009056">
    <property type="entry name" value="Cyt_c-like_dom"/>
</dbReference>